<comment type="caution">
    <text evidence="3">The sequence shown here is derived from an EMBL/GenBank/DDBJ whole genome shotgun (WGS) entry which is preliminary data.</text>
</comment>
<dbReference type="GO" id="GO:0016226">
    <property type="term" value="P:iron-sulfur cluster assembly"/>
    <property type="evidence" value="ECO:0007669"/>
    <property type="project" value="InterPro"/>
</dbReference>
<dbReference type="AlphaFoldDB" id="A0A0J8X052"/>
<protein>
    <recommendedName>
        <fullName evidence="2">NIF system FeS cluster assembly NifU C-terminal domain-containing protein</fullName>
    </recommendedName>
</protein>
<dbReference type="Proteomes" id="UP000037594">
    <property type="component" value="Unassembled WGS sequence"/>
</dbReference>
<reference evidence="3 5" key="1">
    <citation type="submission" date="2015-06" db="EMBL/GenBank/DDBJ databases">
        <title>Genome sequence of Mycobacterium conceptionense strain MLE.</title>
        <authorList>
            <person name="Greninger A.L."/>
            <person name="Cunningham G."/>
            <person name="Chiu C.Y."/>
            <person name="Miller S."/>
        </authorList>
    </citation>
    <scope>NUCLEOTIDE SEQUENCE [LARGE SCALE GENOMIC DNA]</scope>
    <source>
        <strain evidence="3 5">MLE</strain>
    </source>
</reference>
<evidence type="ECO:0000313" key="5">
    <source>
        <dbReference type="Proteomes" id="UP000037594"/>
    </source>
</evidence>
<dbReference type="GO" id="GO:0005506">
    <property type="term" value="F:iron ion binding"/>
    <property type="evidence" value="ECO:0007669"/>
    <property type="project" value="InterPro"/>
</dbReference>
<evidence type="ECO:0000313" key="4">
    <source>
        <dbReference type="EMBL" id="ORV25674.1"/>
    </source>
</evidence>
<keyword evidence="6" id="KW-1185">Reference proteome</keyword>
<dbReference type="EMBL" id="LFOD01000006">
    <property type="protein sequence ID" value="KMV18799.1"/>
    <property type="molecule type" value="Genomic_DNA"/>
</dbReference>
<evidence type="ECO:0000313" key="6">
    <source>
        <dbReference type="Proteomes" id="UP000193811"/>
    </source>
</evidence>
<gene>
    <name evidence="3" type="ORF">ACT17_09345</name>
    <name evidence="4" type="ORF">AWB98_17730</name>
</gene>
<accession>A0A0J8X052</accession>
<feature type="domain" description="NIF system FeS cluster assembly NifU C-terminal" evidence="2">
    <location>
        <begin position="105"/>
        <end position="170"/>
    </location>
</feature>
<evidence type="ECO:0000256" key="1">
    <source>
        <dbReference type="ARBA" id="ARBA00049958"/>
    </source>
</evidence>
<proteinExistence type="predicted"/>
<dbReference type="Proteomes" id="UP000193811">
    <property type="component" value="Unassembled WGS sequence"/>
</dbReference>
<dbReference type="InterPro" id="IPR001075">
    <property type="entry name" value="NIF_FeS_clus_asmbl_NifU_C"/>
</dbReference>
<name>A0A0J8X052_9MYCO</name>
<dbReference type="GO" id="GO:0051536">
    <property type="term" value="F:iron-sulfur cluster binding"/>
    <property type="evidence" value="ECO:0007669"/>
    <property type="project" value="InterPro"/>
</dbReference>
<dbReference type="EMBL" id="LQOP01000018">
    <property type="protein sequence ID" value="ORV25674.1"/>
    <property type="molecule type" value="Genomic_DNA"/>
</dbReference>
<dbReference type="PATRIC" id="fig|451644.5.peg.1920"/>
<evidence type="ECO:0000313" key="3">
    <source>
        <dbReference type="EMBL" id="KMV18799.1"/>
    </source>
</evidence>
<dbReference type="SUPFAM" id="SSF117916">
    <property type="entry name" value="Fe-S cluster assembly (FSCA) domain-like"/>
    <property type="match status" value="1"/>
</dbReference>
<reference evidence="4 6" key="2">
    <citation type="submission" date="2016-01" db="EMBL/GenBank/DDBJ databases">
        <title>The new phylogeny of the genus Mycobacterium.</title>
        <authorList>
            <person name="Tarcisio F."/>
            <person name="Conor M."/>
            <person name="Antonella G."/>
            <person name="Elisabetta G."/>
            <person name="Giulia F.S."/>
            <person name="Sara T."/>
            <person name="Anna F."/>
            <person name="Clotilde B."/>
            <person name="Roberto B."/>
            <person name="Veronica D.S."/>
            <person name="Fabio R."/>
            <person name="Monica P."/>
            <person name="Olivier J."/>
            <person name="Enrico T."/>
            <person name="Nicola S."/>
        </authorList>
    </citation>
    <scope>NUCLEOTIDE SEQUENCE [LARGE SCALE GENOMIC DNA]</scope>
    <source>
        <strain evidence="4 6">CCUG 50187</strain>
    </source>
</reference>
<dbReference type="Pfam" id="PF01106">
    <property type="entry name" value="NifU"/>
    <property type="match status" value="1"/>
</dbReference>
<organism evidence="3 5">
    <name type="scientific">Mycolicibacterium conceptionense</name>
    <dbReference type="NCBI Taxonomy" id="451644"/>
    <lineage>
        <taxon>Bacteria</taxon>
        <taxon>Bacillati</taxon>
        <taxon>Actinomycetota</taxon>
        <taxon>Actinomycetes</taxon>
        <taxon>Mycobacteriales</taxon>
        <taxon>Mycobacteriaceae</taxon>
        <taxon>Mycolicibacterium</taxon>
    </lineage>
</organism>
<sequence length="174" mass="18456">MVRSRCGASTHDVGDRAVTVLLHSEATGDPRTVRWVTNINCVPGSLIDELRLDGTLAAVEVADGEIRTRLASGRCWSRDGPRVRTALFQALSAIPASDDRLRDQIARLVAHEVGPFVASHGGSVQVVSVIDGVVTVALEGACGPCSLRNATLNDLILSLIRAKFPDIRAVRAGP</sequence>
<dbReference type="Gene3D" id="3.30.300.130">
    <property type="entry name" value="Fe-S cluster assembly (FSCA)"/>
    <property type="match status" value="1"/>
</dbReference>
<comment type="function">
    <text evidence="1">May be involved in the formation or repair of [Fe-S] clusters present in iron-sulfur proteins.</text>
</comment>
<evidence type="ECO:0000259" key="2">
    <source>
        <dbReference type="Pfam" id="PF01106"/>
    </source>
</evidence>
<dbReference type="InterPro" id="IPR034904">
    <property type="entry name" value="FSCA_dom_sf"/>
</dbReference>
<dbReference type="PANTHER" id="PTHR11178">
    <property type="entry name" value="IRON-SULFUR CLUSTER SCAFFOLD PROTEIN NFU-RELATED"/>
    <property type="match status" value="1"/>
</dbReference>